<dbReference type="GO" id="GO:0003676">
    <property type="term" value="F:nucleic acid binding"/>
    <property type="evidence" value="ECO:0007669"/>
    <property type="project" value="InterPro"/>
</dbReference>
<dbReference type="InterPro" id="IPR012337">
    <property type="entry name" value="RNaseH-like_sf"/>
</dbReference>
<dbReference type="EMBL" id="LSUQ01000035">
    <property type="protein sequence ID" value="OAG93444.1"/>
    <property type="molecule type" value="Genomic_DNA"/>
</dbReference>
<dbReference type="InterPro" id="IPR001584">
    <property type="entry name" value="Integrase_cat-core"/>
</dbReference>
<evidence type="ECO:0000313" key="3">
    <source>
        <dbReference type="Proteomes" id="UP000077421"/>
    </source>
</evidence>
<dbReference type="SUPFAM" id="SSF53098">
    <property type="entry name" value="Ribonuclease H-like"/>
    <property type="match status" value="1"/>
</dbReference>
<protein>
    <submittedName>
        <fullName evidence="2">Integrase</fullName>
    </submittedName>
</protein>
<organism evidence="2 3">
    <name type="scientific">Ferroacidibacillus organovorans</name>
    <dbReference type="NCBI Taxonomy" id="1765683"/>
    <lineage>
        <taxon>Bacteria</taxon>
        <taxon>Bacillati</taxon>
        <taxon>Bacillota</taxon>
        <taxon>Bacilli</taxon>
        <taxon>Bacillales</taxon>
        <taxon>Alicyclobacillaceae</taxon>
        <taxon>Ferroacidibacillus</taxon>
    </lineage>
</organism>
<evidence type="ECO:0000259" key="1">
    <source>
        <dbReference type="PROSITE" id="PS50994"/>
    </source>
</evidence>
<sequence>MPHRNTQSREQIASFRYSLIAPVVSRQTPLTPGELGVFLREVSSREYDIPGSTSRRVSVRSLERYLALYRKGGYEALMPKERNDKGNMRLPETVLNRAAQLRAERPERSVEQIILLLEAEGAAAHGTVAVSTLARHLRQAGLSRRELLITPQNKGTFRRFEAEDVHVLWQADFQHTLYLPDPDNPGKRKKAILFAVLDDHSRLIVHGQFYWDEKMPRMEDSLKKAILRHGVPEQLYVDNGAVFASDHLKRICGRVGIHLSHSTVRRPAGRGKIERLFRFIDTSFVPEAYQAIDSGYIETLDDLNDAFQTWVNVYYHERKHGSTGMAPKQRAAQTTRRARRISEQELTEIFYWQEERKADKAGCVSLQGNLFQVDDELANKKVQLRYDPFDLTTIQVWYGEHRYADAAPIDLTRRYDRRVQQEVEASAPPAPGISMFEALKQKQRANAEGLRFAESGDVQ</sequence>
<dbReference type="Proteomes" id="UP000077421">
    <property type="component" value="Unassembled WGS sequence"/>
</dbReference>
<dbReference type="PANTHER" id="PTHR35004">
    <property type="entry name" value="TRANSPOSASE RV3428C-RELATED"/>
    <property type="match status" value="1"/>
</dbReference>
<dbReference type="PANTHER" id="PTHR35004:SF6">
    <property type="entry name" value="TRANSPOSASE"/>
    <property type="match status" value="1"/>
</dbReference>
<dbReference type="Pfam" id="PF09299">
    <property type="entry name" value="Mu-transpos_C"/>
    <property type="match status" value="1"/>
</dbReference>
<dbReference type="Gene3D" id="3.30.420.10">
    <property type="entry name" value="Ribonuclease H-like superfamily/Ribonuclease H"/>
    <property type="match status" value="1"/>
</dbReference>
<dbReference type="GO" id="GO:0015074">
    <property type="term" value="P:DNA integration"/>
    <property type="evidence" value="ECO:0007669"/>
    <property type="project" value="InterPro"/>
</dbReference>
<dbReference type="PROSITE" id="PS50994">
    <property type="entry name" value="INTEGRASE"/>
    <property type="match status" value="1"/>
</dbReference>
<reference evidence="2 3" key="1">
    <citation type="submission" date="2016-02" db="EMBL/GenBank/DDBJ databases">
        <title>Draft genome sequence of Acidibacillus ferrooxidans SLC66.</title>
        <authorList>
            <person name="Oliveira G."/>
            <person name="Nancucheo I."/>
            <person name="Dall'Agnol H."/>
            <person name="Johnson B."/>
            <person name="Oliveira R."/>
            <person name="Nunes G.L."/>
            <person name="Tzotzos G."/>
            <person name="Orellana S.C."/>
            <person name="Salim A.C."/>
            <person name="Araujo F.M."/>
        </authorList>
    </citation>
    <scope>NUCLEOTIDE SEQUENCE [LARGE SCALE GENOMIC DNA]</scope>
    <source>
        <strain evidence="2 3">SLC66</strain>
    </source>
</reference>
<name>A0A853KAR3_9BACL</name>
<dbReference type="InterPro" id="IPR036397">
    <property type="entry name" value="RNaseH_sf"/>
</dbReference>
<dbReference type="InterPro" id="IPR015378">
    <property type="entry name" value="Transposase-like_Mu_C"/>
</dbReference>
<proteinExistence type="predicted"/>
<dbReference type="AlphaFoldDB" id="A0A853KAR3"/>
<accession>A0A853KAR3</accession>
<gene>
    <name evidence="2" type="ORF">AYW79_10690</name>
</gene>
<dbReference type="Pfam" id="PF00665">
    <property type="entry name" value="rve"/>
    <property type="match status" value="1"/>
</dbReference>
<comment type="caution">
    <text evidence="2">The sequence shown here is derived from an EMBL/GenBank/DDBJ whole genome shotgun (WGS) entry which is preliminary data.</text>
</comment>
<evidence type="ECO:0000313" key="2">
    <source>
        <dbReference type="EMBL" id="OAG93444.1"/>
    </source>
</evidence>
<feature type="domain" description="Integrase catalytic" evidence="1">
    <location>
        <begin position="159"/>
        <end position="335"/>
    </location>
</feature>